<dbReference type="SUPFAM" id="SSF48403">
    <property type="entry name" value="Ankyrin repeat"/>
    <property type="match status" value="1"/>
</dbReference>
<dbReference type="GO" id="GO:0005886">
    <property type="term" value="C:plasma membrane"/>
    <property type="evidence" value="ECO:0007669"/>
    <property type="project" value="TreeGrafter"/>
</dbReference>
<dbReference type="PANTHER" id="PTHR10117:SF54">
    <property type="entry name" value="TRANSIENT RECEPTOR POTENTIAL-GAMMA PROTEIN"/>
    <property type="match status" value="1"/>
</dbReference>
<comment type="subcellular location">
    <subcellularLocation>
        <location evidence="1">Membrane</location>
        <topology evidence="1">Multi-pass membrane protein</topology>
    </subcellularLocation>
</comment>
<keyword evidence="2" id="KW-0813">Transport</keyword>
<dbReference type="InterPro" id="IPR036770">
    <property type="entry name" value="Ankyrin_rpt-contain_sf"/>
</dbReference>
<sequence length="1097" mass="123784">MKGIAKSIRKAVAVTSAFQSKLVEAENNMHETIAEEFNGRRTLNLGGLEVPLIEGELKDIEKIFLKAAANGDATSVKRLIENAKSYQLNVNCMDTMGRGVLRIAIEAEHIELLQMLLGYEQIELKDCLLHAINEEDVQAVELILQAQSERSHKKNLQGLLGHIQSSSFTPDITPLILAAHRDNYIIVKLLLDRGNQIAKPHEPRCACNACVQANREDSLQYSKHRINAYKALASPCFISLSSKDPILTAFELSSELKRLGDLENEFREDYEQLSIKCQEFATALLEQTRGSAELAIVLNYHTGSSDAYEQDAIYMPCGADGQRMKLSRLKLAIKYKQKKFVAHPHCQQLLASLWYEGLPGFRRKHVSVQVATITIICLLFPIICTCYLIAPESHIGNMLHKPFIKFLCQSSAYVSFLALLTLIAIRIEYIVTDTIEDRMSRRDPPASVIECIVIIYIFGFVWQQITRIWKSGLRAYAMDMWNLLDFVQNSLYMCTIALRGVAIMRVHLYKEPAILNRAQWNAYDPVLISECLFAIANIFATLRLIYVFTVSPQLGPLQISLGRMVNDILKFFCVFSLVMVAFAFGFNQLFWFYANTRFNRCKDVPFSLEEGKREVYEYCKTTGRYFTNLFEIVQTLYWSAYGLIDLQSLDLEYPHVFTEFIGKLIFGAYCCIAFIVLLNMLIAMMNNSYQQIAEQADTEWKFARSKLWISYFDDAEILPVPFNLFPGRSTFRNLFEKCRCCKKMNKEEDSQVDWHSVKGKVLKANEREERYLTVMRELVNRYLVQKQMSNNGQGVTEDDLNEIKGDISAFRFELLDILQTNGMKINPDELIKKGNKLRRRGSRRGLIQSWKPDDFHFESLDKTESCEATVSIAPSEVRGKLQGSESLSSRAVNLPPQKSVTAIDYKCNAVTNLGFVGDTPEVQLAVIPESNQEESQTHPHLASTITNAAQTRLPDISAISTGYSVPEVPEQLAPQATHAKGTGVGESKTLMKTNTTPKWVAIPQYTDSVLSERNAGTRMAPTSNATALSAQCGYEKDGVTRSLSYAACGPEERLKDSNMPLQFVGKTDLQPSSCQHKDTDISASVDSEDSTPRADFV</sequence>
<feature type="transmembrane region" description="Helical" evidence="11">
    <location>
        <begin position="568"/>
        <end position="593"/>
    </location>
</feature>
<evidence type="ECO:0000256" key="9">
    <source>
        <dbReference type="ARBA" id="ARBA00023303"/>
    </source>
</evidence>
<evidence type="ECO:0000256" key="7">
    <source>
        <dbReference type="ARBA" id="ARBA00023065"/>
    </source>
</evidence>
<dbReference type="Gene3D" id="1.25.40.20">
    <property type="entry name" value="Ankyrin repeat-containing domain"/>
    <property type="match status" value="1"/>
</dbReference>
<evidence type="ECO:0000256" key="4">
    <source>
        <dbReference type="ARBA" id="ARBA00022737"/>
    </source>
</evidence>
<accession>A0A0X3NHX5</accession>
<dbReference type="GO" id="GO:0070679">
    <property type="term" value="F:inositol 1,4,5 trisphosphate binding"/>
    <property type="evidence" value="ECO:0007669"/>
    <property type="project" value="TreeGrafter"/>
</dbReference>
<keyword evidence="8 11" id="KW-0472">Membrane</keyword>
<gene>
    <name evidence="13" type="ORF">TR91835</name>
</gene>
<keyword evidence="5 11" id="KW-1133">Transmembrane helix</keyword>
<evidence type="ECO:0000256" key="10">
    <source>
        <dbReference type="SAM" id="MobiDB-lite"/>
    </source>
</evidence>
<evidence type="ECO:0000256" key="1">
    <source>
        <dbReference type="ARBA" id="ARBA00004141"/>
    </source>
</evidence>
<feature type="transmembrane region" description="Helical" evidence="11">
    <location>
        <begin position="370"/>
        <end position="390"/>
    </location>
</feature>
<dbReference type="InterPro" id="IPR002110">
    <property type="entry name" value="Ankyrin_rpt"/>
</dbReference>
<dbReference type="AlphaFoldDB" id="A0A0X3NHX5"/>
<feature type="region of interest" description="Disordered" evidence="10">
    <location>
        <begin position="1066"/>
        <end position="1097"/>
    </location>
</feature>
<evidence type="ECO:0000313" key="13">
    <source>
        <dbReference type="EMBL" id="JAP39023.1"/>
    </source>
</evidence>
<organism evidence="13">
    <name type="scientific">Schistocephalus solidus</name>
    <name type="common">Tapeworm</name>
    <dbReference type="NCBI Taxonomy" id="70667"/>
    <lineage>
        <taxon>Eukaryota</taxon>
        <taxon>Metazoa</taxon>
        <taxon>Spiralia</taxon>
        <taxon>Lophotrochozoa</taxon>
        <taxon>Platyhelminthes</taxon>
        <taxon>Cestoda</taxon>
        <taxon>Eucestoda</taxon>
        <taxon>Diphyllobothriidea</taxon>
        <taxon>Diphyllobothriidae</taxon>
        <taxon>Schistocephalus</taxon>
    </lineage>
</organism>
<dbReference type="GO" id="GO:0034703">
    <property type="term" value="C:cation channel complex"/>
    <property type="evidence" value="ECO:0007669"/>
    <property type="project" value="TreeGrafter"/>
</dbReference>
<keyword evidence="7" id="KW-0406">Ion transport</keyword>
<dbReference type="InterPro" id="IPR013555">
    <property type="entry name" value="TRP_dom"/>
</dbReference>
<dbReference type="GO" id="GO:0051480">
    <property type="term" value="P:regulation of cytosolic calcium ion concentration"/>
    <property type="evidence" value="ECO:0007669"/>
    <property type="project" value="TreeGrafter"/>
</dbReference>
<keyword evidence="3 11" id="KW-0812">Transmembrane</keyword>
<dbReference type="PANTHER" id="PTHR10117">
    <property type="entry name" value="TRANSIENT RECEPTOR POTENTIAL CHANNEL"/>
    <property type="match status" value="1"/>
</dbReference>
<feature type="domain" description="Transient receptor ion channel" evidence="12">
    <location>
        <begin position="205"/>
        <end position="267"/>
    </location>
</feature>
<dbReference type="SMART" id="SM00248">
    <property type="entry name" value="ANK"/>
    <property type="match status" value="3"/>
</dbReference>
<dbReference type="GO" id="GO:0015279">
    <property type="term" value="F:store-operated calcium channel activity"/>
    <property type="evidence" value="ECO:0007669"/>
    <property type="project" value="TreeGrafter"/>
</dbReference>
<dbReference type="InterPro" id="IPR005821">
    <property type="entry name" value="Ion_trans_dom"/>
</dbReference>
<feature type="transmembrane region" description="Helical" evidence="11">
    <location>
        <begin position="527"/>
        <end position="548"/>
    </location>
</feature>
<feature type="transmembrane region" description="Helical" evidence="11">
    <location>
        <begin position="446"/>
        <end position="466"/>
    </location>
</feature>
<dbReference type="Pfam" id="PF00023">
    <property type="entry name" value="Ank"/>
    <property type="match status" value="1"/>
</dbReference>
<proteinExistence type="predicted"/>
<name>A0A0X3NHX5_SCHSO</name>
<dbReference type="Gene3D" id="1.10.287.70">
    <property type="match status" value="1"/>
</dbReference>
<dbReference type="PRINTS" id="PR01097">
    <property type="entry name" value="TRNSRECEPTRP"/>
</dbReference>
<dbReference type="SMART" id="SM01420">
    <property type="entry name" value="TRP_2"/>
    <property type="match status" value="1"/>
</dbReference>
<feature type="transmembrane region" description="Helical" evidence="11">
    <location>
        <begin position="402"/>
        <end position="425"/>
    </location>
</feature>
<evidence type="ECO:0000256" key="3">
    <source>
        <dbReference type="ARBA" id="ARBA00022692"/>
    </source>
</evidence>
<dbReference type="Pfam" id="PF00520">
    <property type="entry name" value="Ion_trans"/>
    <property type="match status" value="1"/>
</dbReference>
<evidence type="ECO:0000256" key="11">
    <source>
        <dbReference type="SAM" id="Phobius"/>
    </source>
</evidence>
<feature type="transmembrane region" description="Helical" evidence="11">
    <location>
        <begin position="664"/>
        <end position="685"/>
    </location>
</feature>
<evidence type="ECO:0000256" key="5">
    <source>
        <dbReference type="ARBA" id="ARBA00022989"/>
    </source>
</evidence>
<keyword evidence="9" id="KW-0407">Ion channel</keyword>
<evidence type="ECO:0000256" key="2">
    <source>
        <dbReference type="ARBA" id="ARBA00022448"/>
    </source>
</evidence>
<reference evidence="13" key="1">
    <citation type="submission" date="2016-01" db="EMBL/GenBank/DDBJ databases">
        <title>Reference transcriptome for the parasite Schistocephalus solidus: insights into the molecular evolution of parasitism.</title>
        <authorList>
            <person name="Hebert F.O."/>
            <person name="Grambauer S."/>
            <person name="Barber I."/>
            <person name="Landry C.R."/>
            <person name="Aubin-Horth N."/>
        </authorList>
    </citation>
    <scope>NUCLEOTIDE SEQUENCE</scope>
</reference>
<evidence type="ECO:0000259" key="12">
    <source>
        <dbReference type="SMART" id="SM01420"/>
    </source>
</evidence>
<dbReference type="EMBL" id="GEEE01024202">
    <property type="protein sequence ID" value="JAP39023.1"/>
    <property type="molecule type" value="Transcribed_RNA"/>
</dbReference>
<keyword evidence="4" id="KW-0677">Repeat</keyword>
<dbReference type="Pfam" id="PF08344">
    <property type="entry name" value="TRP_2"/>
    <property type="match status" value="1"/>
</dbReference>
<dbReference type="InterPro" id="IPR002153">
    <property type="entry name" value="TRPC_channel"/>
</dbReference>
<protein>
    <recommendedName>
        <fullName evidence="12">Transient receptor ion channel domain-containing protein</fullName>
    </recommendedName>
</protein>
<dbReference type="NCBIfam" id="TIGR00870">
    <property type="entry name" value="trp"/>
    <property type="match status" value="1"/>
</dbReference>
<evidence type="ECO:0000256" key="8">
    <source>
        <dbReference type="ARBA" id="ARBA00023136"/>
    </source>
</evidence>
<evidence type="ECO:0000256" key="6">
    <source>
        <dbReference type="ARBA" id="ARBA00023043"/>
    </source>
</evidence>
<keyword evidence="6" id="KW-0040">ANK repeat</keyword>